<comment type="caution">
    <text evidence="3">The sequence shown here is derived from an EMBL/GenBank/DDBJ whole genome shotgun (WGS) entry which is preliminary data.</text>
</comment>
<dbReference type="SMART" id="SM00530">
    <property type="entry name" value="HTH_XRE"/>
    <property type="match status" value="1"/>
</dbReference>
<evidence type="ECO:0000313" key="3">
    <source>
        <dbReference type="EMBL" id="KYD07969.1"/>
    </source>
</evidence>
<dbReference type="Proteomes" id="UP000075666">
    <property type="component" value="Unassembled WGS sequence"/>
</dbReference>
<feature type="domain" description="HTH cro/C1-type" evidence="2">
    <location>
        <begin position="10"/>
        <end position="65"/>
    </location>
</feature>
<dbReference type="PATRIC" id="fig|46224.3.peg.2823"/>
<dbReference type="SUPFAM" id="SSF47413">
    <property type="entry name" value="lambda repressor-like DNA-binding domains"/>
    <property type="match status" value="1"/>
</dbReference>
<dbReference type="OrthoDB" id="2934970at2"/>
<organism evidence="3 4">
    <name type="scientific">Heyndrickxia sporothermodurans</name>
    <dbReference type="NCBI Taxonomy" id="46224"/>
    <lineage>
        <taxon>Bacteria</taxon>
        <taxon>Bacillati</taxon>
        <taxon>Bacillota</taxon>
        <taxon>Bacilli</taxon>
        <taxon>Bacillales</taxon>
        <taxon>Bacillaceae</taxon>
        <taxon>Heyndrickxia</taxon>
    </lineage>
</organism>
<gene>
    <name evidence="3" type="ORF">B4102_0603</name>
</gene>
<proteinExistence type="predicted"/>
<evidence type="ECO:0000256" key="1">
    <source>
        <dbReference type="SAM" id="Coils"/>
    </source>
</evidence>
<dbReference type="CDD" id="cd00093">
    <property type="entry name" value="HTH_XRE"/>
    <property type="match status" value="1"/>
</dbReference>
<sequence length="205" mass="23676">MSGISFGNELKRIRKSVGISSKVLSQRVNKAVTYVSQLERGLIKKPDFHTCLQILVELGFTEEEANKTLNFFDIKSPEQEKAELELTIKQAERSHEEEIMKIKSGFYIDKIEKVSSKNDEVIARLKNNLDLFVKHDLSRAEKVLSNLISIFHDEEKFDFFCSVFENDFSNLSPTERNKILSTITAYVRKANTEKILNSNEYTEEE</sequence>
<dbReference type="InterPro" id="IPR010982">
    <property type="entry name" value="Lambda_DNA-bd_dom_sf"/>
</dbReference>
<dbReference type="GO" id="GO:0003677">
    <property type="term" value="F:DNA binding"/>
    <property type="evidence" value="ECO:0007669"/>
    <property type="project" value="InterPro"/>
</dbReference>
<dbReference type="AlphaFoldDB" id="A0A150L7D0"/>
<reference evidence="3 4" key="1">
    <citation type="submission" date="2016-01" db="EMBL/GenBank/DDBJ databases">
        <title>Genome Sequences of Twelve Sporeforming Bacillus Species Isolated from Foods.</title>
        <authorList>
            <person name="Berendsen E.M."/>
            <person name="Wells-Bennik M.H."/>
            <person name="Krawcyk A.O."/>
            <person name="De Jong A."/>
            <person name="Holsappel S."/>
            <person name="Eijlander R.T."/>
            <person name="Kuipers O.P."/>
        </authorList>
    </citation>
    <scope>NUCLEOTIDE SEQUENCE [LARGE SCALE GENOMIC DNA]</scope>
    <source>
        <strain evidence="3 4">B4102</strain>
    </source>
</reference>
<keyword evidence="1" id="KW-0175">Coiled coil</keyword>
<evidence type="ECO:0000313" key="4">
    <source>
        <dbReference type="Proteomes" id="UP000075666"/>
    </source>
</evidence>
<evidence type="ECO:0000259" key="2">
    <source>
        <dbReference type="PROSITE" id="PS50943"/>
    </source>
</evidence>
<dbReference type="Gene3D" id="1.10.260.40">
    <property type="entry name" value="lambda repressor-like DNA-binding domains"/>
    <property type="match status" value="1"/>
</dbReference>
<dbReference type="Pfam" id="PF01381">
    <property type="entry name" value="HTH_3"/>
    <property type="match status" value="1"/>
</dbReference>
<dbReference type="PROSITE" id="PS50943">
    <property type="entry name" value="HTH_CROC1"/>
    <property type="match status" value="1"/>
</dbReference>
<name>A0A150L7D0_9BACI</name>
<dbReference type="InterPro" id="IPR001387">
    <property type="entry name" value="Cro/C1-type_HTH"/>
</dbReference>
<accession>A0A150L7D0</accession>
<dbReference type="EMBL" id="LQYN01000039">
    <property type="protein sequence ID" value="KYD07969.1"/>
    <property type="molecule type" value="Genomic_DNA"/>
</dbReference>
<dbReference type="STRING" id="46224.B4102_0603"/>
<feature type="coiled-coil region" evidence="1">
    <location>
        <begin position="74"/>
        <end position="101"/>
    </location>
</feature>
<protein>
    <recommendedName>
        <fullName evidence="2">HTH cro/C1-type domain-containing protein</fullName>
    </recommendedName>
</protein>
<dbReference type="RefSeq" id="WP_066230875.1">
    <property type="nucleotide sequence ID" value="NZ_LQYN01000039.1"/>
</dbReference>
<keyword evidence="4" id="KW-1185">Reference proteome</keyword>